<dbReference type="Proteomes" id="UP001165652">
    <property type="component" value="Unassembled WGS sequence"/>
</dbReference>
<comment type="caution">
    <text evidence="1">The sequence shown here is derived from an EMBL/GenBank/DDBJ whole genome shotgun (WGS) entry which is preliminary data.</text>
</comment>
<dbReference type="EMBL" id="JAQQLI010000006">
    <property type="protein sequence ID" value="MDC7785292.1"/>
    <property type="molecule type" value="Genomic_DNA"/>
</dbReference>
<protein>
    <recommendedName>
        <fullName evidence="3">Secreted protein</fullName>
    </recommendedName>
</protein>
<evidence type="ECO:0000313" key="2">
    <source>
        <dbReference type="Proteomes" id="UP001165652"/>
    </source>
</evidence>
<evidence type="ECO:0008006" key="3">
    <source>
        <dbReference type="Google" id="ProtNLM"/>
    </source>
</evidence>
<reference evidence="1" key="1">
    <citation type="journal article" date="2023" name="Microbiol Resour">
        <title>Genome Sequences of Rhodoplanes serenus and Two Thermotolerant Strains, Rhodoplanes tepidamans and 'Rhodoplanes cryptolactis,' Further Refine the Genus.</title>
        <authorList>
            <person name="Rayyan A.A."/>
            <person name="Kyndt J.A."/>
        </authorList>
    </citation>
    <scope>NUCLEOTIDE SEQUENCE</scope>
    <source>
        <strain evidence="1">DSM 9987</strain>
    </source>
</reference>
<organism evidence="1 2">
    <name type="scientific">Rhodoplanes tepidamans</name>
    <name type="common">Rhodoplanes cryptolactis</name>
    <dbReference type="NCBI Taxonomy" id="200616"/>
    <lineage>
        <taxon>Bacteria</taxon>
        <taxon>Pseudomonadati</taxon>
        <taxon>Pseudomonadota</taxon>
        <taxon>Alphaproteobacteria</taxon>
        <taxon>Hyphomicrobiales</taxon>
        <taxon>Nitrobacteraceae</taxon>
        <taxon>Rhodoplanes</taxon>
    </lineage>
</organism>
<evidence type="ECO:0000313" key="1">
    <source>
        <dbReference type="EMBL" id="MDC7785292.1"/>
    </source>
</evidence>
<accession>A0ABT5J6K7</accession>
<dbReference type="RefSeq" id="WP_272776135.1">
    <property type="nucleotide sequence ID" value="NZ_JAQQLI010000006.1"/>
</dbReference>
<proteinExistence type="predicted"/>
<name>A0ABT5J6K7_RHOTP</name>
<gene>
    <name evidence="1" type="ORF">PQJ73_06320</name>
</gene>
<keyword evidence="2" id="KW-1185">Reference proteome</keyword>
<reference evidence="1" key="2">
    <citation type="submission" date="2023-02" db="EMBL/GenBank/DDBJ databases">
        <authorList>
            <person name="Rayyan A."/>
            <person name="Meyer T."/>
            <person name="Kyndt J.A."/>
        </authorList>
    </citation>
    <scope>NUCLEOTIDE SEQUENCE</scope>
    <source>
        <strain evidence="1">DSM 9987</strain>
    </source>
</reference>
<sequence>MRAGLRACLIAGLLVLHWSALPLLGLNAGTAGGGTVTRGAASDDRTARPAIPVRDIVRAVATETDRHDPAARGAAGSSGDQAAVLPGVAAVDPITTATRVARAPRDTRLTSFRRAFDARGPPTVRA</sequence>